<reference evidence="2 3" key="1">
    <citation type="journal article" date="2016" name="Mol. Biol. Evol.">
        <title>Comparative Genomics of Early-Diverging Mushroom-Forming Fungi Provides Insights into the Origins of Lignocellulose Decay Capabilities.</title>
        <authorList>
            <person name="Nagy L.G."/>
            <person name="Riley R."/>
            <person name="Tritt A."/>
            <person name="Adam C."/>
            <person name="Daum C."/>
            <person name="Floudas D."/>
            <person name="Sun H."/>
            <person name="Yadav J.S."/>
            <person name="Pangilinan J."/>
            <person name="Larsson K.H."/>
            <person name="Matsuura K."/>
            <person name="Barry K."/>
            <person name="Labutti K."/>
            <person name="Kuo R."/>
            <person name="Ohm R.A."/>
            <person name="Bhattacharya S.S."/>
            <person name="Shirouzu T."/>
            <person name="Yoshinaga Y."/>
            <person name="Martin F.M."/>
            <person name="Grigoriev I.V."/>
            <person name="Hibbett D.S."/>
        </authorList>
    </citation>
    <scope>NUCLEOTIDE SEQUENCE [LARGE SCALE GENOMIC DNA]</scope>
    <source>
        <strain evidence="2 3">CBS 109695</strain>
    </source>
</reference>
<dbReference type="AlphaFoldDB" id="A0A167VZ74"/>
<name>A0A167VZ74_9AGAM</name>
<evidence type="ECO:0000313" key="2">
    <source>
        <dbReference type="EMBL" id="KZP05525.1"/>
    </source>
</evidence>
<protein>
    <submittedName>
        <fullName evidence="2">Uncharacterized protein</fullName>
    </submittedName>
</protein>
<accession>A0A167VZ74</accession>
<dbReference type="EMBL" id="KV417833">
    <property type="protein sequence ID" value="KZP05525.1"/>
    <property type="molecule type" value="Genomic_DNA"/>
</dbReference>
<sequence length="62" mass="6387">MRFTPVALLVVVVVAAATSAVGGPISYDICVTSCNAAEPPGSSAHNACKTYCFVNLFRSPDP</sequence>
<gene>
    <name evidence="2" type="ORF">FIBSPDRAFT_877429</name>
</gene>
<organism evidence="2 3">
    <name type="scientific">Athelia psychrophila</name>
    <dbReference type="NCBI Taxonomy" id="1759441"/>
    <lineage>
        <taxon>Eukaryota</taxon>
        <taxon>Fungi</taxon>
        <taxon>Dikarya</taxon>
        <taxon>Basidiomycota</taxon>
        <taxon>Agaricomycotina</taxon>
        <taxon>Agaricomycetes</taxon>
        <taxon>Agaricomycetidae</taxon>
        <taxon>Atheliales</taxon>
        <taxon>Atheliaceae</taxon>
        <taxon>Athelia</taxon>
    </lineage>
</organism>
<dbReference type="Proteomes" id="UP000076532">
    <property type="component" value="Unassembled WGS sequence"/>
</dbReference>
<keyword evidence="3" id="KW-1185">Reference proteome</keyword>
<feature type="signal peptide" evidence="1">
    <location>
        <begin position="1"/>
        <end position="22"/>
    </location>
</feature>
<evidence type="ECO:0000256" key="1">
    <source>
        <dbReference type="SAM" id="SignalP"/>
    </source>
</evidence>
<feature type="chain" id="PRO_5007893700" evidence="1">
    <location>
        <begin position="23"/>
        <end position="62"/>
    </location>
</feature>
<keyword evidence="1" id="KW-0732">Signal</keyword>
<evidence type="ECO:0000313" key="3">
    <source>
        <dbReference type="Proteomes" id="UP000076532"/>
    </source>
</evidence>
<proteinExistence type="predicted"/>